<dbReference type="GO" id="GO:0005634">
    <property type="term" value="C:nucleus"/>
    <property type="evidence" value="ECO:0007669"/>
    <property type="project" value="TreeGrafter"/>
</dbReference>
<evidence type="ECO:0000256" key="5">
    <source>
        <dbReference type="ARBA" id="ARBA00037982"/>
    </source>
</evidence>
<keyword evidence="3 9" id="KW-0418">Kinase</keyword>
<evidence type="ECO:0000256" key="4">
    <source>
        <dbReference type="ARBA" id="ARBA00022840"/>
    </source>
</evidence>
<dbReference type="SUPFAM" id="SSF56112">
    <property type="entry name" value="Protein kinase-like (PK-like)"/>
    <property type="match status" value="1"/>
</dbReference>
<keyword evidence="4" id="KW-0067">ATP-binding</keyword>
<dbReference type="OrthoDB" id="4062651at2759"/>
<dbReference type="eggNOG" id="KOG0198">
    <property type="taxonomic scope" value="Eukaryota"/>
</dbReference>
<organism evidence="9 10">
    <name type="scientific">Marssonina brunnea f. sp. multigermtubi (strain MB_m1)</name>
    <name type="common">Marssonina leaf spot fungus</name>
    <dbReference type="NCBI Taxonomy" id="1072389"/>
    <lineage>
        <taxon>Eukaryota</taxon>
        <taxon>Fungi</taxon>
        <taxon>Dikarya</taxon>
        <taxon>Ascomycota</taxon>
        <taxon>Pezizomycotina</taxon>
        <taxon>Leotiomycetes</taxon>
        <taxon>Helotiales</taxon>
        <taxon>Drepanopezizaceae</taxon>
        <taxon>Drepanopeziza</taxon>
    </lineage>
</organism>
<feature type="repeat" description="ANK" evidence="6">
    <location>
        <begin position="1239"/>
        <end position="1271"/>
    </location>
</feature>
<dbReference type="InterPro" id="IPR011009">
    <property type="entry name" value="Kinase-like_dom_sf"/>
</dbReference>
<keyword evidence="1" id="KW-0808">Transferase</keyword>
<dbReference type="Gene3D" id="1.10.510.10">
    <property type="entry name" value="Transferase(Phosphotransferase) domain 1"/>
    <property type="match status" value="1"/>
</dbReference>
<feature type="compositionally biased region" description="Polar residues" evidence="7">
    <location>
        <begin position="948"/>
        <end position="960"/>
    </location>
</feature>
<feature type="region of interest" description="Disordered" evidence="7">
    <location>
        <begin position="893"/>
        <end position="967"/>
    </location>
</feature>
<dbReference type="PANTHER" id="PTHR11042">
    <property type="entry name" value="EUKARYOTIC TRANSLATION INITIATION FACTOR 2-ALPHA KINASE EIF2-ALPHA KINASE -RELATED"/>
    <property type="match status" value="1"/>
</dbReference>
<feature type="region of interest" description="Disordered" evidence="7">
    <location>
        <begin position="851"/>
        <end position="881"/>
    </location>
</feature>
<evidence type="ECO:0000256" key="7">
    <source>
        <dbReference type="SAM" id="MobiDB-lite"/>
    </source>
</evidence>
<feature type="compositionally biased region" description="Pro residues" evidence="7">
    <location>
        <begin position="608"/>
        <end position="621"/>
    </location>
</feature>
<feature type="region of interest" description="Disordered" evidence="7">
    <location>
        <begin position="802"/>
        <end position="828"/>
    </location>
</feature>
<dbReference type="SMART" id="SM00248">
    <property type="entry name" value="ANK"/>
    <property type="match status" value="5"/>
</dbReference>
<dbReference type="Pfam" id="PF00069">
    <property type="entry name" value="Pkinase"/>
    <property type="match status" value="1"/>
</dbReference>
<dbReference type="OMA" id="GCNPGTK"/>
<dbReference type="EMBL" id="JH921434">
    <property type="protein sequence ID" value="EKD17976.1"/>
    <property type="molecule type" value="Genomic_DNA"/>
</dbReference>
<dbReference type="PROSITE" id="PS50297">
    <property type="entry name" value="ANK_REP_REGION"/>
    <property type="match status" value="1"/>
</dbReference>
<sequence>MGQQNAYCILHTRCSLPIWRHASDDQLIRHQQPDAVLSSQPQPYSTRNPLSIIIEVSKATIAFHFQKLESYYLLDMESAQSPVLTSAERACQELDRLCQQPAGVDANGLKMVIDDRTFQDIADCLRDIDHIGASDRPRTYAILSMMKRRDLMYAFIAFGLGDNSLPYLDRRALPSALRKDPDASRQFLELQQHVISPACQMESSEDSRHWNIPSGDSYFRSLGRLGRGGEATVDKVQSLSSKQYYARRRIRRRRDIDKDNTIQQEFQRELKILKRLDHIHLVKIFASYTDPRYLAVLMKPVASINLKEYLQNQASDLQSNASERSILRTYYGCLTHAVAYLHDSNIRHMDIKPSNILIEKGEIYIADFGAATEFDDDESMTKGTVNARTARYQSPEVFRGANRGRSSDIWSLGVTFLEMTTVLQGHTLESMHTFFKTNGTREDYAYENIEGAIQWTEHLTKNAAYSKVDNAPMQWIKDMLSDKPGDRPEANQLFHAISLSQAGTFCGNCCIFDDSTTSDASSIGSLDEDATMKADSIVKAPRVYHPRSDDKISKRPKSNARTVKKDRTKASQYPPQSPLHQRVTNIVISNLPTLSSFKIPWSYSTSHPPEPPQYEPEPPLSSAPDVNSISDTLMPVPVTQEAFEIEPEPLFGEMPDDNDHYYYSMPGAFPEYSAHEVSDVTHKDASIRGDMTYDTQNPLEAVLSPSPSPMFAISAVCESDPFELLTTSIEQSVGSSSNTPGRCSDDTRSNTKVADMALYEGCVFNTGPQGLLTLITEPSSHHSNALRDLLFRPVPELQRCTSDENLDDSTLDMNPRGISTDAPSRDRNASTAELISVQQQFDGTVATLDLPGAPPPVPHTHGRGIPKPTRHSIPVTTKDVTASFVKNVRSYKEGEMLDPETPPEPPKTSVPSKARPATKPNSPKVNPLRKSFDSGRGPPQAPPAPTLTGHNLNSHNTQVPPVQRPRAKVEKASVYMKKVYEDTASSVSTSVMSTRTRQSFEMRGRMLPMVDRSCDHLGEQTKNGNADAVRMLLRAGCNPGTKKDPRLAPIFNVVRGASARHTKCLRALIEHGVDVNVRSKKTSKTPLLEAFEQDFWSGYVTVIYLLLGAGANPNAKDPSGDAPLLKLLGGGTQPLEHHRREALALLLSSSYKTDVGVTSLGTHNRPLHLAIRRNDPWAVGMLLDKPDSLRTIEVENSEGLTPLLLAATSWSPLITPGQLEILDYLLEKGANANAKMIMTRRTPLHIAVSHGLVNAVDVLVAYGANVSSKTSEGKTAWDVAIDRRKSHGCRKKECRDCEQIRSFLDSSAR</sequence>
<dbReference type="HOGENOM" id="CLU_283143_0_0_1"/>
<evidence type="ECO:0000259" key="8">
    <source>
        <dbReference type="PROSITE" id="PS50011"/>
    </source>
</evidence>
<dbReference type="GO" id="GO:0005524">
    <property type="term" value="F:ATP binding"/>
    <property type="evidence" value="ECO:0007669"/>
    <property type="project" value="UniProtKB-KW"/>
</dbReference>
<name>K1WY64_MARBU</name>
<dbReference type="GO" id="GO:0004672">
    <property type="term" value="F:protein kinase activity"/>
    <property type="evidence" value="ECO:0007669"/>
    <property type="project" value="InterPro"/>
</dbReference>
<dbReference type="InterPro" id="IPR008271">
    <property type="entry name" value="Ser/Thr_kinase_AS"/>
</dbReference>
<evidence type="ECO:0000313" key="9">
    <source>
        <dbReference type="EMBL" id="EKD17976.1"/>
    </source>
</evidence>
<dbReference type="InterPro" id="IPR002110">
    <property type="entry name" value="Ankyrin_rpt"/>
</dbReference>
<dbReference type="Pfam" id="PF12796">
    <property type="entry name" value="Ank_2"/>
    <property type="match status" value="2"/>
</dbReference>
<dbReference type="Gene3D" id="1.25.40.20">
    <property type="entry name" value="Ankyrin repeat-containing domain"/>
    <property type="match status" value="2"/>
</dbReference>
<dbReference type="eggNOG" id="KOG4177">
    <property type="taxonomic scope" value="Eukaryota"/>
</dbReference>
<dbReference type="Proteomes" id="UP000006753">
    <property type="component" value="Unassembled WGS sequence"/>
</dbReference>
<feature type="region of interest" description="Disordered" evidence="7">
    <location>
        <begin position="604"/>
        <end position="624"/>
    </location>
</feature>
<comment type="similarity">
    <text evidence="5">Belongs to the protein kinase superfamily. Ser/Thr protein kinase family. GCN2 subfamily.</text>
</comment>
<evidence type="ECO:0000256" key="3">
    <source>
        <dbReference type="ARBA" id="ARBA00022777"/>
    </source>
</evidence>
<feature type="domain" description="Protein kinase" evidence="8">
    <location>
        <begin position="219"/>
        <end position="499"/>
    </location>
</feature>
<feature type="repeat" description="ANK" evidence="6">
    <location>
        <begin position="1198"/>
        <end position="1237"/>
    </location>
</feature>
<dbReference type="CDD" id="cd00180">
    <property type="entry name" value="PKc"/>
    <property type="match status" value="1"/>
</dbReference>
<keyword evidence="6" id="KW-0040">ANK repeat</keyword>
<dbReference type="PROSITE" id="PS50011">
    <property type="entry name" value="PROTEIN_KINASE_DOM"/>
    <property type="match status" value="1"/>
</dbReference>
<dbReference type="GO" id="GO:0110031">
    <property type="term" value="P:negative regulation of G2/MI transition of meiotic cell cycle"/>
    <property type="evidence" value="ECO:0007669"/>
    <property type="project" value="TreeGrafter"/>
</dbReference>
<reference evidence="9 10" key="1">
    <citation type="journal article" date="2012" name="BMC Genomics">
        <title>Sequencing the genome of Marssonina brunnea reveals fungus-poplar co-evolution.</title>
        <authorList>
            <person name="Zhu S."/>
            <person name="Cao Y.-Z."/>
            <person name="Jiang C."/>
            <person name="Tan B.-Y."/>
            <person name="Wang Z."/>
            <person name="Feng S."/>
            <person name="Zhang L."/>
            <person name="Su X.-H."/>
            <person name="Brejova B."/>
            <person name="Vinar T."/>
            <person name="Xu M."/>
            <person name="Wang M.-X."/>
            <person name="Zhang S.-G."/>
            <person name="Huang M.-R."/>
            <person name="Wu R."/>
            <person name="Zhou Y."/>
        </authorList>
    </citation>
    <scope>NUCLEOTIDE SEQUENCE [LARGE SCALE GENOMIC DNA]</scope>
    <source>
        <strain evidence="9 10">MB_m1</strain>
    </source>
</reference>
<keyword evidence="10" id="KW-1185">Reference proteome</keyword>
<dbReference type="InterPro" id="IPR036770">
    <property type="entry name" value="Ankyrin_rpt-contain_sf"/>
</dbReference>
<evidence type="ECO:0000256" key="1">
    <source>
        <dbReference type="ARBA" id="ARBA00022679"/>
    </source>
</evidence>
<gene>
    <name evidence="9" type="ORF">MBM_03748</name>
</gene>
<dbReference type="PROSITE" id="PS00108">
    <property type="entry name" value="PROTEIN_KINASE_ST"/>
    <property type="match status" value="1"/>
</dbReference>
<feature type="compositionally biased region" description="Basic residues" evidence="7">
    <location>
        <begin position="860"/>
        <end position="870"/>
    </location>
</feature>
<proteinExistence type="inferred from homology"/>
<dbReference type="STRING" id="1072389.K1WY64"/>
<evidence type="ECO:0000256" key="2">
    <source>
        <dbReference type="ARBA" id="ARBA00022741"/>
    </source>
</evidence>
<dbReference type="InterPro" id="IPR000719">
    <property type="entry name" value="Prot_kinase_dom"/>
</dbReference>
<evidence type="ECO:0000313" key="10">
    <source>
        <dbReference type="Proteomes" id="UP000006753"/>
    </source>
</evidence>
<dbReference type="PROSITE" id="PS50088">
    <property type="entry name" value="ANK_REPEAT"/>
    <property type="match status" value="2"/>
</dbReference>
<dbReference type="SMART" id="SM00220">
    <property type="entry name" value="S_TKc"/>
    <property type="match status" value="1"/>
</dbReference>
<dbReference type="PANTHER" id="PTHR11042:SF190">
    <property type="entry name" value="MITOSIS INHIBITOR PROTEIN KINASE MIK1"/>
    <property type="match status" value="1"/>
</dbReference>
<keyword evidence="2" id="KW-0547">Nucleotide-binding</keyword>
<dbReference type="KEGG" id="mbe:MBM_03748"/>
<dbReference type="GO" id="GO:0005737">
    <property type="term" value="C:cytoplasm"/>
    <property type="evidence" value="ECO:0007669"/>
    <property type="project" value="TreeGrafter"/>
</dbReference>
<protein>
    <submittedName>
        <fullName evidence="9">Dual specificity mitogen-activated protein kinase kinase 1</fullName>
    </submittedName>
</protein>
<feature type="region of interest" description="Disordered" evidence="7">
    <location>
        <begin position="537"/>
        <end position="577"/>
    </location>
</feature>
<dbReference type="InParanoid" id="K1WY64"/>
<dbReference type="SUPFAM" id="SSF48403">
    <property type="entry name" value="Ankyrin repeat"/>
    <property type="match status" value="1"/>
</dbReference>
<accession>K1WY64</accession>
<evidence type="ECO:0000256" key="6">
    <source>
        <dbReference type="PROSITE-ProRule" id="PRU00023"/>
    </source>
</evidence>
<dbReference type="InterPro" id="IPR050339">
    <property type="entry name" value="CC_SR_Kinase"/>
</dbReference>